<evidence type="ECO:0000313" key="4">
    <source>
        <dbReference type="Proteomes" id="UP001517376"/>
    </source>
</evidence>
<evidence type="ECO:0000313" key="3">
    <source>
        <dbReference type="EMBL" id="NBE08540.1"/>
    </source>
</evidence>
<feature type="domain" description="Putative zinc-finger" evidence="2">
    <location>
        <begin position="10"/>
        <end position="33"/>
    </location>
</feature>
<keyword evidence="1" id="KW-0812">Transmembrane</keyword>
<keyword evidence="4" id="KW-1185">Reference proteome</keyword>
<organism evidence="3 4">
    <name type="scientific">Paragemmobacter ruber</name>
    <dbReference type="NCBI Taxonomy" id="1985673"/>
    <lineage>
        <taxon>Bacteria</taxon>
        <taxon>Pseudomonadati</taxon>
        <taxon>Pseudomonadota</taxon>
        <taxon>Alphaproteobacteria</taxon>
        <taxon>Rhodobacterales</taxon>
        <taxon>Paracoccaceae</taxon>
        <taxon>Paragemmobacter</taxon>
    </lineage>
</organism>
<reference evidence="4" key="1">
    <citation type="submission" date="2020-01" db="EMBL/GenBank/DDBJ databases">
        <title>Sphingomonas sp. strain CSW-10.</title>
        <authorList>
            <person name="Chen W.-M."/>
        </authorList>
    </citation>
    <scope>NUCLEOTIDE SEQUENCE [LARGE SCALE GENOMIC DNA]</scope>
    <source>
        <strain evidence="4">CCP-1</strain>
    </source>
</reference>
<name>A0ABW9Y9X1_9RHOB</name>
<dbReference type="InterPro" id="IPR027383">
    <property type="entry name" value="Znf_put"/>
</dbReference>
<dbReference type="Gene3D" id="1.10.10.1320">
    <property type="entry name" value="Anti-sigma factor, zinc-finger domain"/>
    <property type="match status" value="1"/>
</dbReference>
<dbReference type="Pfam" id="PF13490">
    <property type="entry name" value="zf-HC2"/>
    <property type="match status" value="1"/>
</dbReference>
<feature type="transmembrane region" description="Helical" evidence="1">
    <location>
        <begin position="89"/>
        <end position="109"/>
    </location>
</feature>
<evidence type="ECO:0000256" key="1">
    <source>
        <dbReference type="SAM" id="Phobius"/>
    </source>
</evidence>
<dbReference type="InterPro" id="IPR041916">
    <property type="entry name" value="Anti_sigma_zinc_sf"/>
</dbReference>
<dbReference type="RefSeq" id="WP_161767603.1">
    <property type="nucleotide sequence ID" value="NZ_JAAATW010000003.1"/>
</dbReference>
<keyword evidence="1" id="KW-1133">Transmembrane helix</keyword>
<comment type="caution">
    <text evidence="3">The sequence shown here is derived from an EMBL/GenBank/DDBJ whole genome shotgun (WGS) entry which is preliminary data.</text>
</comment>
<protein>
    <recommendedName>
        <fullName evidence="2">Putative zinc-finger domain-containing protein</fullName>
    </recommendedName>
</protein>
<keyword evidence="1" id="KW-0472">Membrane</keyword>
<proteinExistence type="predicted"/>
<evidence type="ECO:0000259" key="2">
    <source>
        <dbReference type="Pfam" id="PF13490"/>
    </source>
</evidence>
<dbReference type="Proteomes" id="UP001517376">
    <property type="component" value="Unassembled WGS sequence"/>
</dbReference>
<accession>A0ABW9Y9X1</accession>
<dbReference type="EMBL" id="JAAATW010000003">
    <property type="protein sequence ID" value="NBE08540.1"/>
    <property type="molecule type" value="Genomic_DNA"/>
</dbReference>
<gene>
    <name evidence="3" type="ORF">GU920_13440</name>
</gene>
<sequence length="246" mass="25198">MTPPPAMDRTRLAAFVDGELSPEEAAAVVMHLARNPDDQAYVDDLFAANAALAQAFAAPMGDPLPAPLDQAIRGTAPASAQVIAFRPRAGLLAGALALAASLAAAVLLFRPMDAQSLAAGPVPSGSPLAEALATLPSGTPLPQGEGRDLMILSTLPTDTGPCREVEALDRRAARMEVALACLDPARGWSIAVVLQEPLLPAGEDDAFLPAEGAAAEGLSAYLDQRGAGLALSPEEEAALIARNWAQ</sequence>